<protein>
    <submittedName>
        <fullName evidence="1">Uncharacterized protein</fullName>
    </submittedName>
</protein>
<dbReference type="RefSeq" id="WP_268611825.1">
    <property type="nucleotide sequence ID" value="NZ_CP113797.1"/>
</dbReference>
<evidence type="ECO:0000313" key="2">
    <source>
        <dbReference type="Proteomes" id="UP001163152"/>
    </source>
</evidence>
<dbReference type="KEGG" id="tsin:OXH18_07315"/>
<proteinExistence type="predicted"/>
<dbReference type="EMBL" id="CP113797">
    <property type="protein sequence ID" value="WAL61783.1"/>
    <property type="molecule type" value="Genomic_DNA"/>
</dbReference>
<organism evidence="1 2">
    <name type="scientific">Thermocoleostomius sinensis A174</name>
    <dbReference type="NCBI Taxonomy" id="2016057"/>
    <lineage>
        <taxon>Bacteria</taxon>
        <taxon>Bacillati</taxon>
        <taxon>Cyanobacteriota</taxon>
        <taxon>Cyanophyceae</taxon>
        <taxon>Oculatellales</taxon>
        <taxon>Oculatellaceae</taxon>
        <taxon>Thermocoleostomius</taxon>
    </lineage>
</organism>
<gene>
    <name evidence="1" type="ORF">OXH18_07315</name>
</gene>
<evidence type="ECO:0000313" key="1">
    <source>
        <dbReference type="EMBL" id="WAL61783.1"/>
    </source>
</evidence>
<dbReference type="Proteomes" id="UP001163152">
    <property type="component" value="Chromosome"/>
</dbReference>
<name>A0A9E8ZEP4_9CYAN</name>
<accession>A0A9E8ZEP4</accession>
<keyword evidence="2" id="KW-1185">Reference proteome</keyword>
<sequence>MSVRGYLRQVMGTFIPQVLGRKIFAKLLVDGVVAHQKLHPYSHTRYPDGVET</sequence>
<reference evidence="1" key="1">
    <citation type="submission" date="2022-12" db="EMBL/GenBank/DDBJ databases">
        <title>Polyphasic identification of a Novel Hot-Spring Cyanobacterium Ocullathermofonsia sinensis gen nov. sp. nov. and Genomic Insights on its Adaptations to the Thermal Habitat.</title>
        <authorList>
            <person name="Daroch M."/>
            <person name="Tang J."/>
            <person name="Jiang Y."/>
        </authorList>
    </citation>
    <scope>NUCLEOTIDE SEQUENCE</scope>
    <source>
        <strain evidence="1">PKUAC-SCTA174</strain>
    </source>
</reference>
<dbReference type="AlphaFoldDB" id="A0A9E8ZEP4"/>